<dbReference type="PANTHER" id="PTHR32315:SF3">
    <property type="entry name" value="ADENINE PHOSPHORIBOSYLTRANSFERASE"/>
    <property type="match status" value="1"/>
</dbReference>
<keyword evidence="8 11" id="KW-0328">Glycosyltransferase</keyword>
<dbReference type="SUPFAM" id="SSF53271">
    <property type="entry name" value="PRTase-like"/>
    <property type="match status" value="1"/>
</dbReference>
<accession>A0ABN6XRT9</accession>
<evidence type="ECO:0000256" key="6">
    <source>
        <dbReference type="ARBA" id="ARBA00011893"/>
    </source>
</evidence>
<name>A0ABN6XRT9_9MICO</name>
<evidence type="ECO:0000256" key="10">
    <source>
        <dbReference type="ARBA" id="ARBA00022726"/>
    </source>
</evidence>
<evidence type="ECO:0000256" key="8">
    <source>
        <dbReference type="ARBA" id="ARBA00022676"/>
    </source>
</evidence>
<keyword evidence="9 11" id="KW-0808">Transferase</keyword>
<evidence type="ECO:0000256" key="11">
    <source>
        <dbReference type="HAMAP-Rule" id="MF_00004"/>
    </source>
</evidence>
<dbReference type="NCBIfam" id="NF002636">
    <property type="entry name" value="PRK02304.1-5"/>
    <property type="match status" value="1"/>
</dbReference>
<proteinExistence type="inferred from homology"/>
<dbReference type="InterPro" id="IPR005764">
    <property type="entry name" value="Ade_phspho_trans"/>
</dbReference>
<keyword evidence="14" id="KW-1185">Reference proteome</keyword>
<reference evidence="14" key="1">
    <citation type="journal article" date="2019" name="Int. J. Syst. Evol. Microbiol.">
        <title>The Global Catalogue of Microorganisms (GCM) 10K type strain sequencing project: providing services to taxonomists for standard genome sequencing and annotation.</title>
        <authorList>
            <consortium name="The Broad Institute Genomics Platform"/>
            <consortium name="The Broad Institute Genome Sequencing Center for Infectious Disease"/>
            <person name="Wu L."/>
            <person name="Ma J."/>
        </authorList>
    </citation>
    <scope>NUCLEOTIDE SEQUENCE [LARGE SCALE GENOMIC DNA]</scope>
    <source>
        <strain evidence="14">NBRC 108725</strain>
    </source>
</reference>
<comment type="subunit">
    <text evidence="11">Homodimer.</text>
</comment>
<evidence type="ECO:0000256" key="5">
    <source>
        <dbReference type="ARBA" id="ARBA00008391"/>
    </source>
</evidence>
<organism evidence="13 14">
    <name type="scientific">Naasia aerilata</name>
    <dbReference type="NCBI Taxonomy" id="1162966"/>
    <lineage>
        <taxon>Bacteria</taxon>
        <taxon>Bacillati</taxon>
        <taxon>Actinomycetota</taxon>
        <taxon>Actinomycetes</taxon>
        <taxon>Micrococcales</taxon>
        <taxon>Microbacteriaceae</taxon>
        <taxon>Naasia</taxon>
    </lineage>
</organism>
<comment type="similarity">
    <text evidence="5 11">Belongs to the purine/pyrimidine phosphoribosyltransferase family.</text>
</comment>
<evidence type="ECO:0000259" key="12">
    <source>
        <dbReference type="Pfam" id="PF00156"/>
    </source>
</evidence>
<gene>
    <name evidence="11" type="primary">apt</name>
    <name evidence="13" type="ORF">GCM10025866_35470</name>
</gene>
<comment type="function">
    <text evidence="2 11">Catalyzes a salvage reaction resulting in the formation of AMP, that is energically less costly than de novo synthesis.</text>
</comment>
<dbReference type="HAMAP" id="MF_00004">
    <property type="entry name" value="Aden_phosphoribosyltr"/>
    <property type="match status" value="1"/>
</dbReference>
<evidence type="ECO:0000313" key="13">
    <source>
        <dbReference type="EMBL" id="BDZ47638.1"/>
    </source>
</evidence>
<dbReference type="InterPro" id="IPR029057">
    <property type="entry name" value="PRTase-like"/>
</dbReference>
<evidence type="ECO:0000313" key="14">
    <source>
        <dbReference type="Proteomes" id="UP001321498"/>
    </source>
</evidence>
<keyword evidence="7 11" id="KW-0963">Cytoplasm</keyword>
<dbReference type="Proteomes" id="UP001321498">
    <property type="component" value="Chromosome"/>
</dbReference>
<evidence type="ECO:0000256" key="3">
    <source>
        <dbReference type="ARBA" id="ARBA00004496"/>
    </source>
</evidence>
<evidence type="ECO:0000256" key="2">
    <source>
        <dbReference type="ARBA" id="ARBA00003968"/>
    </source>
</evidence>
<comment type="catalytic activity">
    <reaction evidence="1 11">
        <text>AMP + diphosphate = 5-phospho-alpha-D-ribose 1-diphosphate + adenine</text>
        <dbReference type="Rhea" id="RHEA:16609"/>
        <dbReference type="ChEBI" id="CHEBI:16708"/>
        <dbReference type="ChEBI" id="CHEBI:33019"/>
        <dbReference type="ChEBI" id="CHEBI:58017"/>
        <dbReference type="ChEBI" id="CHEBI:456215"/>
        <dbReference type="EC" id="2.4.2.7"/>
    </reaction>
</comment>
<dbReference type="InterPro" id="IPR000836">
    <property type="entry name" value="PRTase_dom"/>
</dbReference>
<evidence type="ECO:0000256" key="9">
    <source>
        <dbReference type="ARBA" id="ARBA00022679"/>
    </source>
</evidence>
<dbReference type="CDD" id="cd06223">
    <property type="entry name" value="PRTases_typeI"/>
    <property type="match status" value="1"/>
</dbReference>
<dbReference type="InterPro" id="IPR050054">
    <property type="entry name" value="UPRTase/APRTase"/>
</dbReference>
<evidence type="ECO:0000256" key="4">
    <source>
        <dbReference type="ARBA" id="ARBA00004659"/>
    </source>
</evidence>
<dbReference type="RefSeq" id="WP_286277511.1">
    <property type="nucleotide sequence ID" value="NZ_AP027731.1"/>
</dbReference>
<protein>
    <recommendedName>
        <fullName evidence="6 11">Adenine phosphoribosyltransferase</fullName>
        <shortName evidence="11">APRT</shortName>
        <ecNumber evidence="6 11">2.4.2.7</ecNumber>
    </recommendedName>
</protein>
<dbReference type="PANTHER" id="PTHR32315">
    <property type="entry name" value="ADENINE PHOSPHORIBOSYLTRANSFERASE"/>
    <property type="match status" value="1"/>
</dbReference>
<feature type="domain" description="Phosphoribosyltransferase" evidence="12">
    <location>
        <begin position="51"/>
        <end position="153"/>
    </location>
</feature>
<keyword evidence="10 11" id="KW-0660">Purine salvage</keyword>
<evidence type="ECO:0000256" key="1">
    <source>
        <dbReference type="ARBA" id="ARBA00000868"/>
    </source>
</evidence>
<dbReference type="EMBL" id="AP027731">
    <property type="protein sequence ID" value="BDZ47638.1"/>
    <property type="molecule type" value="Genomic_DNA"/>
</dbReference>
<dbReference type="EC" id="2.4.2.7" evidence="6 11"/>
<evidence type="ECO:0000256" key="7">
    <source>
        <dbReference type="ARBA" id="ARBA00022490"/>
    </source>
</evidence>
<dbReference type="Pfam" id="PF00156">
    <property type="entry name" value="Pribosyltran"/>
    <property type="match status" value="1"/>
</dbReference>
<comment type="subcellular location">
    <subcellularLocation>
        <location evidence="3 11">Cytoplasm</location>
    </subcellularLocation>
</comment>
<sequence>MTSASAADLVRSLTTTTPDFPTPGILFRDLSGVFADGAAFRTVVAAMAEPFAGRFDAVAGAEARGFLFAAALAHSAGTGVLPLRKPGKLPPPVLTEEYDLEYGSAELQLRTSVASGLRVLLVDDVLATGGTLAAARRLLEKAGNVVVGATVVIELSGLGGRAAVEGLEVAALVAEG</sequence>
<dbReference type="Gene3D" id="3.40.50.2020">
    <property type="match status" value="1"/>
</dbReference>
<comment type="pathway">
    <text evidence="4 11">Purine metabolism; AMP biosynthesis via salvage pathway; AMP from adenine: step 1/1.</text>
</comment>